<dbReference type="InterPro" id="IPR025166">
    <property type="entry name" value="Integrase_DNA_bind_dom"/>
</dbReference>
<evidence type="ECO:0000259" key="6">
    <source>
        <dbReference type="PROSITE" id="PS51898"/>
    </source>
</evidence>
<dbReference type="InterPro" id="IPR038488">
    <property type="entry name" value="Integrase_DNA-bd_sf"/>
</dbReference>
<dbReference type="InterPro" id="IPR053876">
    <property type="entry name" value="Phage_int_M"/>
</dbReference>
<dbReference type="InterPro" id="IPR010998">
    <property type="entry name" value="Integrase_recombinase_N"/>
</dbReference>
<dbReference type="PROSITE" id="PS51900">
    <property type="entry name" value="CB"/>
    <property type="match status" value="1"/>
</dbReference>
<feature type="domain" description="Core-binding (CB)" evidence="7">
    <location>
        <begin position="112"/>
        <end position="186"/>
    </location>
</feature>
<gene>
    <name evidence="8" type="ORF">U1T56_13620</name>
</gene>
<feature type="domain" description="Tyr recombinase" evidence="6">
    <location>
        <begin position="207"/>
        <end position="377"/>
    </location>
</feature>
<keyword evidence="2" id="KW-0229">DNA integration</keyword>
<dbReference type="PROSITE" id="PS51898">
    <property type="entry name" value="TYR_RECOMBINASE"/>
    <property type="match status" value="1"/>
</dbReference>
<evidence type="ECO:0000313" key="9">
    <source>
        <dbReference type="Proteomes" id="UP001375743"/>
    </source>
</evidence>
<name>A0ABU8XW73_9PROT</name>
<dbReference type="InterPro" id="IPR013762">
    <property type="entry name" value="Integrase-like_cat_sf"/>
</dbReference>
<evidence type="ECO:0000256" key="5">
    <source>
        <dbReference type="PROSITE-ProRule" id="PRU01248"/>
    </source>
</evidence>
<sequence>MPRSATAKVAKRRITTSKIASLQPGEELRDDALPGFGIRAHASGATWFLSYSLPTGQRRSGTAKVATRRRLKLGTYPATTLAEARGRALEAKRQIDRGEDPGAKPEVVTLQEAFGHYAKTYLARMKTGEAIEADLKRDLIASLGSRPLASITRADVAKVLDRVEARGPVMANRVLQYAKAMFGRFVERGLIEKSPVATLRKRVKETARDRVLSEEELKALWQACDIEGSWFGSFVEVLILTGMRRGEPLAAKVEGSPVPRVLVLDDPKQGVAHRVTLPRQAVPSATRLYRFCGHAREAKRLGWGTRWIKLLKLAGLHGSGITIHDLRRTWATTAARIGVDPLIIELCLGHAPSGVLGRIGAVYNRHSYTDRCAEAWQRVADHIASVVGDDDEVLPKVAECRARHG</sequence>
<keyword evidence="3 5" id="KW-0238">DNA-binding</keyword>
<dbReference type="Pfam" id="PF13356">
    <property type="entry name" value="Arm-DNA-bind_3"/>
    <property type="match status" value="1"/>
</dbReference>
<evidence type="ECO:0000256" key="2">
    <source>
        <dbReference type="ARBA" id="ARBA00022908"/>
    </source>
</evidence>
<dbReference type="Gene3D" id="1.10.443.10">
    <property type="entry name" value="Intergrase catalytic core"/>
    <property type="match status" value="1"/>
</dbReference>
<reference evidence="8 9" key="1">
    <citation type="submission" date="2024-01" db="EMBL/GenBank/DDBJ databases">
        <title>Multi-omics insights into the function and evolution of sodium benzoate biodegradation pathways in Benzoatithermus flavus gen. nov., sp. nov. from hot spring.</title>
        <authorList>
            <person name="Hu C.-J."/>
            <person name="Li W.-J."/>
        </authorList>
    </citation>
    <scope>NUCLEOTIDE SEQUENCE [LARGE SCALE GENOMIC DNA]</scope>
    <source>
        <strain evidence="8 9">SYSU G07066</strain>
    </source>
</reference>
<accession>A0ABU8XW73</accession>
<dbReference type="InterPro" id="IPR011010">
    <property type="entry name" value="DNA_brk_join_enz"/>
</dbReference>
<dbReference type="Gene3D" id="3.30.160.390">
    <property type="entry name" value="Integrase, DNA-binding domain"/>
    <property type="match status" value="1"/>
</dbReference>
<evidence type="ECO:0000256" key="4">
    <source>
        <dbReference type="ARBA" id="ARBA00023172"/>
    </source>
</evidence>
<evidence type="ECO:0000259" key="7">
    <source>
        <dbReference type="PROSITE" id="PS51900"/>
    </source>
</evidence>
<comment type="caution">
    <text evidence="8">The sequence shown here is derived from an EMBL/GenBank/DDBJ whole genome shotgun (WGS) entry which is preliminary data.</text>
</comment>
<organism evidence="8 9">
    <name type="scientific">Benzoatithermus flavus</name>
    <dbReference type="NCBI Taxonomy" id="3108223"/>
    <lineage>
        <taxon>Bacteria</taxon>
        <taxon>Pseudomonadati</taxon>
        <taxon>Pseudomonadota</taxon>
        <taxon>Alphaproteobacteria</taxon>
        <taxon>Geminicoccales</taxon>
        <taxon>Geminicoccaceae</taxon>
        <taxon>Benzoatithermus</taxon>
    </lineage>
</organism>
<keyword evidence="4" id="KW-0233">DNA recombination</keyword>
<protein>
    <submittedName>
        <fullName evidence="8">Integrase family protein</fullName>
    </submittedName>
</protein>
<dbReference type="InterPro" id="IPR002104">
    <property type="entry name" value="Integrase_catalytic"/>
</dbReference>
<comment type="similarity">
    <text evidence="1">Belongs to the 'phage' integrase family.</text>
</comment>
<evidence type="ECO:0000256" key="1">
    <source>
        <dbReference type="ARBA" id="ARBA00008857"/>
    </source>
</evidence>
<evidence type="ECO:0000256" key="3">
    <source>
        <dbReference type="ARBA" id="ARBA00023125"/>
    </source>
</evidence>
<dbReference type="Proteomes" id="UP001375743">
    <property type="component" value="Unassembled WGS sequence"/>
</dbReference>
<dbReference type="EMBL" id="JBBLZC010000013">
    <property type="protein sequence ID" value="MEK0084197.1"/>
    <property type="molecule type" value="Genomic_DNA"/>
</dbReference>
<dbReference type="PANTHER" id="PTHR30629">
    <property type="entry name" value="PROPHAGE INTEGRASE"/>
    <property type="match status" value="1"/>
</dbReference>
<dbReference type="Gene3D" id="1.10.150.130">
    <property type="match status" value="1"/>
</dbReference>
<dbReference type="SUPFAM" id="SSF56349">
    <property type="entry name" value="DNA breaking-rejoining enzymes"/>
    <property type="match status" value="1"/>
</dbReference>
<dbReference type="Pfam" id="PF22022">
    <property type="entry name" value="Phage_int_M"/>
    <property type="match status" value="1"/>
</dbReference>
<dbReference type="InterPro" id="IPR044068">
    <property type="entry name" value="CB"/>
</dbReference>
<dbReference type="InterPro" id="IPR050808">
    <property type="entry name" value="Phage_Integrase"/>
</dbReference>
<keyword evidence="9" id="KW-1185">Reference proteome</keyword>
<dbReference type="RefSeq" id="WP_418160046.1">
    <property type="nucleotide sequence ID" value="NZ_JBBLZC010000013.1"/>
</dbReference>
<dbReference type="Pfam" id="PF00589">
    <property type="entry name" value="Phage_integrase"/>
    <property type="match status" value="1"/>
</dbReference>
<dbReference type="PANTHER" id="PTHR30629:SF2">
    <property type="entry name" value="PROPHAGE INTEGRASE INTS-RELATED"/>
    <property type="match status" value="1"/>
</dbReference>
<proteinExistence type="inferred from homology"/>
<evidence type="ECO:0000313" key="8">
    <source>
        <dbReference type="EMBL" id="MEK0084197.1"/>
    </source>
</evidence>